<dbReference type="EMBL" id="JAHRHJ020000011">
    <property type="protein sequence ID" value="KAH9295901.1"/>
    <property type="molecule type" value="Genomic_DNA"/>
</dbReference>
<keyword evidence="3" id="KW-1185">Reference proteome</keyword>
<reference evidence="2 3" key="1">
    <citation type="journal article" date="2021" name="Nat. Plants">
        <title>The Taxus genome provides insights into paclitaxel biosynthesis.</title>
        <authorList>
            <person name="Xiong X."/>
            <person name="Gou J."/>
            <person name="Liao Q."/>
            <person name="Li Y."/>
            <person name="Zhou Q."/>
            <person name="Bi G."/>
            <person name="Li C."/>
            <person name="Du R."/>
            <person name="Wang X."/>
            <person name="Sun T."/>
            <person name="Guo L."/>
            <person name="Liang H."/>
            <person name="Lu P."/>
            <person name="Wu Y."/>
            <person name="Zhang Z."/>
            <person name="Ro D.K."/>
            <person name="Shang Y."/>
            <person name="Huang S."/>
            <person name="Yan J."/>
        </authorList>
    </citation>
    <scope>NUCLEOTIDE SEQUENCE [LARGE SCALE GENOMIC DNA]</scope>
    <source>
        <strain evidence="2">Ta-2019</strain>
    </source>
</reference>
<evidence type="ECO:0000313" key="3">
    <source>
        <dbReference type="Proteomes" id="UP000824469"/>
    </source>
</evidence>
<feature type="non-terminal residue" evidence="2">
    <location>
        <position position="49"/>
    </location>
</feature>
<organism evidence="2 3">
    <name type="scientific">Taxus chinensis</name>
    <name type="common">Chinese yew</name>
    <name type="synonym">Taxus wallichiana var. chinensis</name>
    <dbReference type="NCBI Taxonomy" id="29808"/>
    <lineage>
        <taxon>Eukaryota</taxon>
        <taxon>Viridiplantae</taxon>
        <taxon>Streptophyta</taxon>
        <taxon>Embryophyta</taxon>
        <taxon>Tracheophyta</taxon>
        <taxon>Spermatophyta</taxon>
        <taxon>Pinopsida</taxon>
        <taxon>Pinidae</taxon>
        <taxon>Conifers II</taxon>
        <taxon>Cupressales</taxon>
        <taxon>Taxaceae</taxon>
        <taxon>Taxus</taxon>
    </lineage>
</organism>
<name>A0AA38FC49_TAXCH</name>
<dbReference type="AlphaFoldDB" id="A0AA38FC49"/>
<feature type="region of interest" description="Disordered" evidence="1">
    <location>
        <begin position="25"/>
        <end position="49"/>
    </location>
</feature>
<accession>A0AA38FC49</accession>
<feature type="non-terminal residue" evidence="2">
    <location>
        <position position="1"/>
    </location>
</feature>
<evidence type="ECO:0000313" key="2">
    <source>
        <dbReference type="EMBL" id="KAH9295901.1"/>
    </source>
</evidence>
<dbReference type="Proteomes" id="UP000824469">
    <property type="component" value="Unassembled WGS sequence"/>
</dbReference>
<proteinExistence type="predicted"/>
<comment type="caution">
    <text evidence="2">The sequence shown here is derived from an EMBL/GenBank/DDBJ whole genome shotgun (WGS) entry which is preliminary data.</text>
</comment>
<gene>
    <name evidence="2" type="ORF">KI387_039489</name>
</gene>
<evidence type="ECO:0000256" key="1">
    <source>
        <dbReference type="SAM" id="MobiDB-lite"/>
    </source>
</evidence>
<sequence>EVDEDLMEIPIKCVLEMGNLLASTSVGKRAESRSTGSWVADGEWSPRGK</sequence>
<protein>
    <submittedName>
        <fullName evidence="2">Uncharacterized protein</fullName>
    </submittedName>
</protein>